<evidence type="ECO:0000256" key="3">
    <source>
        <dbReference type="SAM" id="MobiDB-lite"/>
    </source>
</evidence>
<dbReference type="EMBL" id="MLJW01000585">
    <property type="protein sequence ID" value="OIQ84867.1"/>
    <property type="molecule type" value="Genomic_DNA"/>
</dbReference>
<dbReference type="InterPro" id="IPR002018">
    <property type="entry name" value="CarbesteraseB"/>
</dbReference>
<feature type="region of interest" description="Disordered" evidence="3">
    <location>
        <begin position="52"/>
        <end position="108"/>
    </location>
</feature>
<reference evidence="5" key="1">
    <citation type="submission" date="2016-10" db="EMBL/GenBank/DDBJ databases">
        <title>Sequence of Gallionella enrichment culture.</title>
        <authorList>
            <person name="Poehlein A."/>
            <person name="Muehling M."/>
            <person name="Daniel R."/>
        </authorList>
    </citation>
    <scope>NUCLEOTIDE SEQUENCE</scope>
</reference>
<dbReference type="Pfam" id="PF00135">
    <property type="entry name" value="COesterase"/>
    <property type="match status" value="1"/>
</dbReference>
<evidence type="ECO:0000259" key="4">
    <source>
        <dbReference type="Pfam" id="PF00135"/>
    </source>
</evidence>
<feature type="domain" description="Carboxylesterase type B" evidence="4">
    <location>
        <begin position="5"/>
        <end position="480"/>
    </location>
</feature>
<accession>A0A1J5R569</accession>
<comment type="caution">
    <text evidence="5">The sequence shown here is derived from an EMBL/GenBank/DDBJ whole genome shotgun (WGS) entry which is preliminary data.</text>
</comment>
<proteinExistence type="inferred from homology"/>
<name>A0A1J5R569_9ZZZZ</name>
<dbReference type="GO" id="GO:0106435">
    <property type="term" value="F:carboxylesterase activity"/>
    <property type="evidence" value="ECO:0007669"/>
    <property type="project" value="UniProtKB-EC"/>
</dbReference>
<dbReference type="PANTHER" id="PTHR11559">
    <property type="entry name" value="CARBOXYLESTERASE"/>
    <property type="match status" value="1"/>
</dbReference>
<dbReference type="InterPro" id="IPR050309">
    <property type="entry name" value="Type-B_Carboxylest/Lipase"/>
</dbReference>
<comment type="similarity">
    <text evidence="1">Belongs to the type-B carboxylesterase/lipase family.</text>
</comment>
<dbReference type="Gene3D" id="3.40.50.1820">
    <property type="entry name" value="alpha/beta hydrolase"/>
    <property type="match status" value="1"/>
</dbReference>
<protein>
    <submittedName>
        <fullName evidence="5">Carboxylesterase</fullName>
        <ecNumber evidence="5">3.1.1.1</ecNumber>
    </submittedName>
</protein>
<keyword evidence="2 5" id="KW-0378">Hydrolase</keyword>
<dbReference type="InterPro" id="IPR029058">
    <property type="entry name" value="AB_hydrolase_fold"/>
</dbReference>
<dbReference type="SUPFAM" id="SSF53474">
    <property type="entry name" value="alpha/beta-Hydrolases"/>
    <property type="match status" value="1"/>
</dbReference>
<gene>
    <name evidence="5" type="ORF">GALL_332980</name>
</gene>
<organism evidence="5">
    <name type="scientific">mine drainage metagenome</name>
    <dbReference type="NCBI Taxonomy" id="410659"/>
    <lineage>
        <taxon>unclassified sequences</taxon>
        <taxon>metagenomes</taxon>
        <taxon>ecological metagenomes</taxon>
    </lineage>
</organism>
<evidence type="ECO:0000256" key="2">
    <source>
        <dbReference type="ARBA" id="ARBA00022801"/>
    </source>
</evidence>
<feature type="compositionally biased region" description="Low complexity" evidence="3">
    <location>
        <begin position="92"/>
        <end position="102"/>
    </location>
</feature>
<evidence type="ECO:0000256" key="1">
    <source>
        <dbReference type="ARBA" id="ARBA00005964"/>
    </source>
</evidence>
<dbReference type="PROSITE" id="PS00122">
    <property type="entry name" value="CARBOXYLESTERASE_B_1"/>
    <property type="match status" value="1"/>
</dbReference>
<dbReference type="InterPro" id="IPR019826">
    <property type="entry name" value="Carboxylesterase_B_AS"/>
</dbReference>
<dbReference type="EC" id="3.1.1.1" evidence="5"/>
<dbReference type="AlphaFoldDB" id="A0A1J5R569"/>
<sequence>MPSADPIVPTSTGSVRGVWRDGSAAFLGIPFAAPPIGDLRFAAPVAPEPWSGVRDATAHAPTPQRRPFAPVTTIPEPSIPGDETLTVDVFTPRPSRPSGVPGPHHDGASGPVDCGLPVLVWIHGGGFTAGSPASPWYDGAAFNRDGVVTVTVSFRLGVDGFGLIPGAPANRAVLDWVAALEWVQENIQEFGGDPTQVTIAGQSAGGGAVLTLIATPRARGLFHRAIAVSPALQGIDRADAERLVVRMADAGGIPATRAGFASLTEDELLDLQESVCQVPERSSVADPGARAVRQLADARAAGRDLGPVVDGELVPLPVLEALRTGTASTVPLLIGTTANEFTSILEPRATDVDRLGAERALRGLGLTGSLARAYAHRFPGRSASWVVGQLVTEVVFRIPAVRTAKVHARRAPGRTWLYDFRWVPPVDGGARGAFHCADLPFAWDHLDAEGVGRVLGDEPPAALAAEIHGAWVAFVHGESPGWAPYRAPGRVTRVFDTESRTVEDGYRSERRMGRLLSPLGRFAPRERHAAAARRRIALAR</sequence>
<evidence type="ECO:0000313" key="5">
    <source>
        <dbReference type="EMBL" id="OIQ84867.1"/>
    </source>
</evidence>